<evidence type="ECO:0000256" key="2">
    <source>
        <dbReference type="ARBA" id="ARBA00001997"/>
    </source>
</evidence>
<dbReference type="AlphaFoldDB" id="U1GXM2"/>
<evidence type="ECO:0000313" key="11">
    <source>
        <dbReference type="Proteomes" id="UP000016646"/>
    </source>
</evidence>
<comment type="catalytic activity">
    <reaction evidence="1 7">
        <text>dTDP-4-dehydro-6-deoxy-alpha-D-glucose = dTDP-4-dehydro-beta-L-rhamnose</text>
        <dbReference type="Rhea" id="RHEA:16969"/>
        <dbReference type="ChEBI" id="CHEBI:57649"/>
        <dbReference type="ChEBI" id="CHEBI:62830"/>
        <dbReference type="EC" id="5.1.3.13"/>
    </reaction>
</comment>
<dbReference type="InterPro" id="IPR011051">
    <property type="entry name" value="RmlC_Cupin_sf"/>
</dbReference>
<name>U1GXM2_TRESO</name>
<organism evidence="8 10">
    <name type="scientific">Treponema socranskii subsp. socranskii VPI DR56BR1116 = ATCC 35536</name>
    <dbReference type="NCBI Taxonomy" id="1125725"/>
    <lineage>
        <taxon>Bacteria</taxon>
        <taxon>Pseudomonadati</taxon>
        <taxon>Spirochaetota</taxon>
        <taxon>Spirochaetia</taxon>
        <taxon>Spirochaetales</taxon>
        <taxon>Treponemataceae</taxon>
        <taxon>Treponema</taxon>
    </lineage>
</organism>
<evidence type="ECO:0000313" key="8">
    <source>
        <dbReference type="EMBL" id="ERF61309.1"/>
    </source>
</evidence>
<dbReference type="GO" id="GO:0019305">
    <property type="term" value="P:dTDP-rhamnose biosynthetic process"/>
    <property type="evidence" value="ECO:0007669"/>
    <property type="project" value="UniProtKB-UniRule"/>
</dbReference>
<dbReference type="Gene3D" id="2.60.120.10">
    <property type="entry name" value="Jelly Rolls"/>
    <property type="match status" value="1"/>
</dbReference>
<dbReference type="PATRIC" id="fig|1125725.3.peg.563"/>
<dbReference type="Pfam" id="PF00908">
    <property type="entry name" value="dTDP_sugar_isom"/>
    <property type="match status" value="1"/>
</dbReference>
<keyword evidence="11" id="KW-1185">Reference proteome</keyword>
<dbReference type="Proteomes" id="UP000016646">
    <property type="component" value="Unassembled WGS sequence"/>
</dbReference>
<keyword evidence="7 8" id="KW-0413">Isomerase</keyword>
<comment type="subunit">
    <text evidence="7">Homodimer.</text>
</comment>
<evidence type="ECO:0000256" key="6">
    <source>
        <dbReference type="PIRSR" id="PIRSR600888-3"/>
    </source>
</evidence>
<dbReference type="UniPathway" id="UPA00124"/>
<dbReference type="Proteomes" id="UP000016412">
    <property type="component" value="Unassembled WGS sequence"/>
</dbReference>
<dbReference type="RefSeq" id="WP_021329612.1">
    <property type="nucleotide sequence ID" value="NZ_AUZJ01000013.1"/>
</dbReference>
<dbReference type="GO" id="GO:0000271">
    <property type="term" value="P:polysaccharide biosynthetic process"/>
    <property type="evidence" value="ECO:0007669"/>
    <property type="project" value="TreeGrafter"/>
</dbReference>
<feature type="site" description="Participates in a stacking interaction with the thymidine ring of dTDP-4-oxo-6-deoxyglucose" evidence="6">
    <location>
        <position position="143"/>
    </location>
</feature>
<dbReference type="EC" id="5.1.3.13" evidence="3 7"/>
<dbReference type="EMBL" id="AVQI01000020">
    <property type="protein sequence ID" value="ERK04544.1"/>
    <property type="molecule type" value="Genomic_DNA"/>
</dbReference>
<feature type="active site" description="Proton donor" evidence="5">
    <location>
        <position position="137"/>
    </location>
</feature>
<evidence type="ECO:0000313" key="9">
    <source>
        <dbReference type="EMBL" id="ERK04544.1"/>
    </source>
</evidence>
<dbReference type="SUPFAM" id="SSF51182">
    <property type="entry name" value="RmlC-like cupins"/>
    <property type="match status" value="1"/>
</dbReference>
<evidence type="ECO:0000313" key="10">
    <source>
        <dbReference type="Proteomes" id="UP000016412"/>
    </source>
</evidence>
<sequence>MSFTFNQCCAGGEPIAGLFEIVPKVFGDARGYFFESYSARDFAAAGIDARFVQDNQSRSTKGVLRGLHFQTKHPQGKLVRVISGSVYDVAVDLRNDSPTFGTYCGVVLDGEKQNQFYIPKGFAHGFYVLSGEAIFAYKCTDFYDPTGESGIMWNDKTIGIDWERVASGMTPLLSEKDKKHPSFDKDTRYFSKDGIWLGN</sequence>
<dbReference type="NCBIfam" id="TIGR01221">
    <property type="entry name" value="rmlC"/>
    <property type="match status" value="1"/>
</dbReference>
<dbReference type="GO" id="GO:0008830">
    <property type="term" value="F:dTDP-4-dehydrorhamnose 3,5-epimerase activity"/>
    <property type="evidence" value="ECO:0007669"/>
    <property type="project" value="UniProtKB-UniRule"/>
</dbReference>
<dbReference type="InterPro" id="IPR014710">
    <property type="entry name" value="RmlC-like_jellyroll"/>
</dbReference>
<dbReference type="PANTHER" id="PTHR21047:SF2">
    <property type="entry name" value="THYMIDINE DIPHOSPHO-4-KETO-RHAMNOSE 3,5-EPIMERASE"/>
    <property type="match status" value="1"/>
</dbReference>
<dbReference type="OrthoDB" id="9800680at2"/>
<comment type="function">
    <text evidence="2 7">Catalyzes the epimerization of the C3' and C5'positions of dTDP-6-deoxy-D-xylo-4-hexulose, forming dTDP-6-deoxy-L-lyxo-4-hexulose.</text>
</comment>
<reference evidence="10 11" key="1">
    <citation type="submission" date="2013-08" db="EMBL/GenBank/DDBJ databases">
        <authorList>
            <person name="Durkin A.S."/>
            <person name="Haft D.R."/>
            <person name="McCorrison J."/>
            <person name="Torralba M."/>
            <person name="Gillis M."/>
            <person name="Haft D.H."/>
            <person name="Methe B."/>
            <person name="Sutton G."/>
            <person name="Nelson K.E."/>
        </authorList>
    </citation>
    <scope>NUCLEOTIDE SEQUENCE [LARGE SCALE GENOMIC DNA]</scope>
    <source>
        <strain evidence="9 11">ATCC 35536</strain>
        <strain evidence="8 10">VPI DR56BR1116</strain>
    </source>
</reference>
<evidence type="ECO:0000256" key="3">
    <source>
        <dbReference type="ARBA" id="ARBA00012098"/>
    </source>
</evidence>
<dbReference type="GO" id="GO:0005829">
    <property type="term" value="C:cytosol"/>
    <property type="evidence" value="ECO:0007669"/>
    <property type="project" value="TreeGrafter"/>
</dbReference>
<evidence type="ECO:0000256" key="4">
    <source>
        <dbReference type="ARBA" id="ARBA00019595"/>
    </source>
</evidence>
<gene>
    <name evidence="8" type="primary">rfbC</name>
    <name evidence="9" type="ORF">HMPREF0860_0833</name>
    <name evidence="8" type="ORF">HMPREF1325_2121</name>
</gene>
<dbReference type="STRING" id="1125725.HMPREF1325_2121"/>
<comment type="caution">
    <text evidence="8">The sequence shown here is derived from an EMBL/GenBank/DDBJ whole genome shotgun (WGS) entry which is preliminary data.</text>
</comment>
<dbReference type="PANTHER" id="PTHR21047">
    <property type="entry name" value="DTDP-6-DEOXY-D-GLUCOSE-3,5 EPIMERASE"/>
    <property type="match status" value="1"/>
</dbReference>
<comment type="similarity">
    <text evidence="7">Belongs to the dTDP-4-dehydrorhamnose 3,5-epimerase family.</text>
</comment>
<dbReference type="InterPro" id="IPR000888">
    <property type="entry name" value="RmlC-like"/>
</dbReference>
<accession>U1GXM2</accession>
<dbReference type="CDD" id="cd00438">
    <property type="entry name" value="cupin_RmlC"/>
    <property type="match status" value="1"/>
</dbReference>
<dbReference type="EMBL" id="AUZJ01000013">
    <property type="protein sequence ID" value="ERF61309.1"/>
    <property type="molecule type" value="Genomic_DNA"/>
</dbReference>
<evidence type="ECO:0000256" key="1">
    <source>
        <dbReference type="ARBA" id="ARBA00001298"/>
    </source>
</evidence>
<feature type="active site" description="Proton acceptor" evidence="5">
    <location>
        <position position="68"/>
    </location>
</feature>
<dbReference type="eggNOG" id="COG1898">
    <property type="taxonomic scope" value="Bacteria"/>
</dbReference>
<evidence type="ECO:0000256" key="5">
    <source>
        <dbReference type="PIRSR" id="PIRSR600888-1"/>
    </source>
</evidence>
<proteinExistence type="inferred from homology"/>
<evidence type="ECO:0000256" key="7">
    <source>
        <dbReference type="RuleBase" id="RU364069"/>
    </source>
</evidence>
<comment type="pathway">
    <text evidence="7">Carbohydrate biosynthesis; dTDP-L-rhamnose biosynthesis.</text>
</comment>
<protein>
    <recommendedName>
        <fullName evidence="4 7">dTDP-4-dehydrorhamnose 3,5-epimerase</fullName>
        <ecNumber evidence="3 7">5.1.3.13</ecNumber>
    </recommendedName>
    <alternativeName>
        <fullName evidence="7">Thymidine diphospho-4-keto-rhamnose 3,5-epimerase</fullName>
    </alternativeName>
</protein>